<keyword evidence="6" id="KW-1185">Reference proteome</keyword>
<proteinExistence type="predicted"/>
<dbReference type="InterPro" id="IPR006311">
    <property type="entry name" value="TAT_signal"/>
</dbReference>
<name>A0A6M5Z504_9BACT</name>
<gene>
    <name evidence="5" type="ORF">FTUN_8181</name>
</gene>
<accession>A0A6M5Z504</accession>
<evidence type="ECO:0000256" key="1">
    <source>
        <dbReference type="ARBA" id="ARBA00022723"/>
    </source>
</evidence>
<dbReference type="InterPro" id="IPR004843">
    <property type="entry name" value="Calcineurin-like_PHP"/>
</dbReference>
<dbReference type="SUPFAM" id="SSF56300">
    <property type="entry name" value="Metallo-dependent phosphatases"/>
    <property type="match status" value="1"/>
</dbReference>
<dbReference type="KEGG" id="ftj:FTUN_8181"/>
<dbReference type="AlphaFoldDB" id="A0A6M5Z504"/>
<dbReference type="InterPro" id="IPR029052">
    <property type="entry name" value="Metallo-depent_PP-like"/>
</dbReference>
<reference evidence="6" key="1">
    <citation type="submission" date="2020-05" db="EMBL/GenBank/DDBJ databases">
        <title>Frigoriglobus tundricola gen. nov., sp. nov., a psychrotolerant cellulolytic planctomycete of the family Gemmataceae with two divergent copies of 16S rRNA gene.</title>
        <authorList>
            <person name="Kulichevskaya I.S."/>
            <person name="Ivanova A.A."/>
            <person name="Naumoff D.G."/>
            <person name="Beletsky A.V."/>
            <person name="Rijpstra W.I.C."/>
            <person name="Sinninghe Damste J.S."/>
            <person name="Mardanov A.V."/>
            <person name="Ravin N.V."/>
            <person name="Dedysh S.N."/>
        </authorList>
    </citation>
    <scope>NUCLEOTIDE SEQUENCE [LARGE SCALE GENOMIC DNA]</scope>
    <source>
        <strain evidence="6">PL17</strain>
    </source>
</reference>
<evidence type="ECO:0000256" key="2">
    <source>
        <dbReference type="ARBA" id="ARBA00022801"/>
    </source>
</evidence>
<dbReference type="Proteomes" id="UP000503447">
    <property type="component" value="Chromosome"/>
</dbReference>
<dbReference type="GO" id="GO:0009245">
    <property type="term" value="P:lipid A biosynthetic process"/>
    <property type="evidence" value="ECO:0007669"/>
    <property type="project" value="TreeGrafter"/>
</dbReference>
<dbReference type="GO" id="GO:0046872">
    <property type="term" value="F:metal ion binding"/>
    <property type="evidence" value="ECO:0007669"/>
    <property type="project" value="UniProtKB-KW"/>
</dbReference>
<evidence type="ECO:0000313" key="5">
    <source>
        <dbReference type="EMBL" id="QJX00551.1"/>
    </source>
</evidence>
<feature type="domain" description="Calcineurin-like phosphoesterase" evidence="4">
    <location>
        <begin position="56"/>
        <end position="220"/>
    </location>
</feature>
<organism evidence="5 6">
    <name type="scientific">Frigoriglobus tundricola</name>
    <dbReference type="NCBI Taxonomy" id="2774151"/>
    <lineage>
        <taxon>Bacteria</taxon>
        <taxon>Pseudomonadati</taxon>
        <taxon>Planctomycetota</taxon>
        <taxon>Planctomycetia</taxon>
        <taxon>Gemmatales</taxon>
        <taxon>Gemmataceae</taxon>
        <taxon>Frigoriglobus</taxon>
    </lineage>
</organism>
<feature type="region of interest" description="Disordered" evidence="3">
    <location>
        <begin position="297"/>
        <end position="333"/>
    </location>
</feature>
<evidence type="ECO:0000259" key="4">
    <source>
        <dbReference type="Pfam" id="PF00149"/>
    </source>
</evidence>
<dbReference type="EMBL" id="CP053452">
    <property type="protein sequence ID" value="QJX00551.1"/>
    <property type="molecule type" value="Genomic_DNA"/>
</dbReference>
<dbReference type="PROSITE" id="PS51318">
    <property type="entry name" value="TAT"/>
    <property type="match status" value="1"/>
</dbReference>
<protein>
    <recommendedName>
        <fullName evidence="4">Calcineurin-like phosphoesterase domain-containing protein</fullName>
    </recommendedName>
</protein>
<evidence type="ECO:0000313" key="6">
    <source>
        <dbReference type="Proteomes" id="UP000503447"/>
    </source>
</evidence>
<keyword evidence="2" id="KW-0378">Hydrolase</keyword>
<dbReference type="GO" id="GO:0016020">
    <property type="term" value="C:membrane"/>
    <property type="evidence" value="ECO:0007669"/>
    <property type="project" value="GOC"/>
</dbReference>
<keyword evidence="1" id="KW-0479">Metal-binding</keyword>
<dbReference type="GO" id="GO:0008758">
    <property type="term" value="F:UDP-2,3-diacylglucosamine hydrolase activity"/>
    <property type="evidence" value="ECO:0007669"/>
    <property type="project" value="TreeGrafter"/>
</dbReference>
<dbReference type="Pfam" id="PF00149">
    <property type="entry name" value="Metallophos"/>
    <property type="match status" value="1"/>
</dbReference>
<dbReference type="RefSeq" id="WP_171475269.1">
    <property type="nucleotide sequence ID" value="NZ_CP053452.2"/>
</dbReference>
<dbReference type="PANTHER" id="PTHR31302">
    <property type="entry name" value="TRANSMEMBRANE PROTEIN WITH METALLOPHOSPHOESTERASE DOMAIN-RELATED"/>
    <property type="match status" value="1"/>
</dbReference>
<dbReference type="InterPro" id="IPR051158">
    <property type="entry name" value="Metallophosphoesterase_sf"/>
</dbReference>
<evidence type="ECO:0000256" key="3">
    <source>
        <dbReference type="SAM" id="MobiDB-lite"/>
    </source>
</evidence>
<sequence>MIDRRTFIRRACRAGAVLAGTAGLATAYGFWEAAHIRIARHTVIVPNLPPAFADKTVAVLADLHHGPFVGIDFVREAVRRTNALAPDLVALVGDYAHKGTDAHRQLPPCLEALSALSAPLGVFSVPGNHDMQRGGAVYRERVAQTPLTDVTNGHYRVALGGEHLWIAGVDDLWWGKPDLDRALDGVPTGAAVVLLAHNPDFAEDKPDGRVGLVLSGHTHGGQVYLRGAGSGWLPSKYGAKYRHGLVSGPASSVFVSRGLGEAGVPLRVNAPPEICLLTLKPSRATENTDGRSAFQAITTEGGQSASREKPPGSGKQVRGPHPIRAGFRGRTGT</sequence>
<dbReference type="CDD" id="cd07385">
    <property type="entry name" value="MPP_YkuE_C"/>
    <property type="match status" value="1"/>
</dbReference>
<dbReference type="PANTHER" id="PTHR31302:SF31">
    <property type="entry name" value="PHOSPHODIESTERASE YAEI"/>
    <property type="match status" value="1"/>
</dbReference>
<dbReference type="Gene3D" id="3.60.21.10">
    <property type="match status" value="1"/>
</dbReference>